<protein>
    <submittedName>
        <fullName evidence="2">Uncharacterized protein</fullName>
    </submittedName>
</protein>
<evidence type="ECO:0000313" key="2">
    <source>
        <dbReference type="EMBL" id="TWW58802.1"/>
    </source>
</evidence>
<comment type="caution">
    <text evidence="2">The sequence shown here is derived from an EMBL/GenBank/DDBJ whole genome shotgun (WGS) entry which is preliminary data.</text>
</comment>
<feature type="transmembrane region" description="Helical" evidence="1">
    <location>
        <begin position="29"/>
        <end position="48"/>
    </location>
</feature>
<sequence>MNKQIPARTNTVFHTCVFPPVCKTRQKSYFVWIFASQNISWLGTHMCMKQMDLPFSGFELTFITIAFFIFSLYTLASIFIQPSATESDTDFEVLDSKALTKKQRVITKEAQWRRS</sequence>
<gene>
    <name evidence="2" type="ORF">D4764_06G0003320</name>
</gene>
<feature type="transmembrane region" description="Helical" evidence="1">
    <location>
        <begin position="60"/>
        <end position="80"/>
    </location>
</feature>
<evidence type="ECO:0000256" key="1">
    <source>
        <dbReference type="SAM" id="Phobius"/>
    </source>
</evidence>
<name>A0A5C6MU85_9TELE</name>
<keyword evidence="3" id="KW-1185">Reference proteome</keyword>
<dbReference type="AlphaFoldDB" id="A0A5C6MU85"/>
<organism evidence="2 3">
    <name type="scientific">Takifugu flavidus</name>
    <name type="common">sansaifugu</name>
    <dbReference type="NCBI Taxonomy" id="433684"/>
    <lineage>
        <taxon>Eukaryota</taxon>
        <taxon>Metazoa</taxon>
        <taxon>Chordata</taxon>
        <taxon>Craniata</taxon>
        <taxon>Vertebrata</taxon>
        <taxon>Euteleostomi</taxon>
        <taxon>Actinopterygii</taxon>
        <taxon>Neopterygii</taxon>
        <taxon>Teleostei</taxon>
        <taxon>Neoteleostei</taxon>
        <taxon>Acanthomorphata</taxon>
        <taxon>Eupercaria</taxon>
        <taxon>Tetraodontiformes</taxon>
        <taxon>Tetradontoidea</taxon>
        <taxon>Tetraodontidae</taxon>
        <taxon>Takifugu</taxon>
    </lineage>
</organism>
<reference evidence="2 3" key="1">
    <citation type="submission" date="2019-04" db="EMBL/GenBank/DDBJ databases">
        <title>Chromosome genome assembly for Takifugu flavidus.</title>
        <authorList>
            <person name="Xiao S."/>
        </authorList>
    </citation>
    <scope>NUCLEOTIDE SEQUENCE [LARGE SCALE GENOMIC DNA]</scope>
    <source>
        <strain evidence="2">HTHZ2018</strain>
        <tissue evidence="2">Muscle</tissue>
    </source>
</reference>
<keyword evidence="1" id="KW-0472">Membrane</keyword>
<accession>A0A5C6MU85</accession>
<keyword evidence="1" id="KW-1133">Transmembrane helix</keyword>
<dbReference type="Proteomes" id="UP000324091">
    <property type="component" value="Chromosome 6"/>
</dbReference>
<proteinExistence type="predicted"/>
<evidence type="ECO:0000313" key="3">
    <source>
        <dbReference type="Proteomes" id="UP000324091"/>
    </source>
</evidence>
<keyword evidence="1" id="KW-0812">Transmembrane</keyword>
<dbReference type="EMBL" id="RHFK02000019">
    <property type="protein sequence ID" value="TWW58802.1"/>
    <property type="molecule type" value="Genomic_DNA"/>
</dbReference>